<name>A0AB37RKT9_LACPE</name>
<dbReference type="PROSITE" id="PS50893">
    <property type="entry name" value="ABC_TRANSPORTER_2"/>
    <property type="match status" value="1"/>
</dbReference>
<evidence type="ECO:0000256" key="4">
    <source>
        <dbReference type="ARBA" id="ARBA00022840"/>
    </source>
</evidence>
<evidence type="ECO:0000313" key="6">
    <source>
        <dbReference type="EMBL" id="RMW55568.1"/>
    </source>
</evidence>
<reference evidence="6 7" key="1">
    <citation type="submission" date="2018-10" db="EMBL/GenBank/DDBJ databases">
        <title>Genome sequences of five Lactobacillus pentosus strains isolated from brines of traditionally fermented spanish-style green table olives and differences between them.</title>
        <authorList>
            <person name="Jimenez Diaz R."/>
        </authorList>
    </citation>
    <scope>NUCLEOTIDE SEQUENCE [LARGE SCALE GENOMIC DNA]</scope>
    <source>
        <strain evidence="6 7">IG8</strain>
    </source>
</reference>
<dbReference type="SUPFAM" id="SSF52540">
    <property type="entry name" value="P-loop containing nucleoside triphosphate hydrolases"/>
    <property type="match status" value="1"/>
</dbReference>
<evidence type="ECO:0000256" key="2">
    <source>
        <dbReference type="ARBA" id="ARBA00022448"/>
    </source>
</evidence>
<keyword evidence="3" id="KW-0547">Nucleotide-binding</keyword>
<dbReference type="InterPro" id="IPR003593">
    <property type="entry name" value="AAA+_ATPase"/>
</dbReference>
<dbReference type="InterPro" id="IPR027417">
    <property type="entry name" value="P-loop_NTPase"/>
</dbReference>
<protein>
    <submittedName>
        <fullName evidence="6">ABC transporter ATP-binding protein</fullName>
    </submittedName>
</protein>
<proteinExistence type="inferred from homology"/>
<dbReference type="GO" id="GO:0005524">
    <property type="term" value="F:ATP binding"/>
    <property type="evidence" value="ECO:0007669"/>
    <property type="project" value="UniProtKB-KW"/>
</dbReference>
<sequence>MKSVKKIVETTDLTVKFKDFLALDHINVSIEQSTGVIGLIGPNGAGKTTLLNTFIGQIGLFEGTVVAETAHIAYCPDTPEFDPYLSAFEIMQQSLRLAGKDVNAAKITQTLEQVGLFEHRYRIAGNFSRGMKQRLGIAAALVLEPQLLLLDEPTSALDPFGRADILKIITEVSRRLTVIISSHILSDIQKIATSLIVLNKGQLIYEGPASDFMTVNDHMATLALRDIEAGEATLNYLSHKGAEVQWDGQNQQVVFPDAQLPKVLQLMIPMATQIRYLGRHEMTLEKSFEDAVLLREGKE</sequence>
<dbReference type="Pfam" id="PF00005">
    <property type="entry name" value="ABC_tran"/>
    <property type="match status" value="1"/>
</dbReference>
<evidence type="ECO:0000259" key="5">
    <source>
        <dbReference type="PROSITE" id="PS50893"/>
    </source>
</evidence>
<accession>A0AB37RKT9</accession>
<dbReference type="Gene3D" id="3.40.50.300">
    <property type="entry name" value="P-loop containing nucleotide triphosphate hydrolases"/>
    <property type="match status" value="1"/>
</dbReference>
<dbReference type="AlphaFoldDB" id="A0AB37RKT9"/>
<feature type="domain" description="ABC transporter" evidence="5">
    <location>
        <begin position="8"/>
        <end position="225"/>
    </location>
</feature>
<dbReference type="Proteomes" id="UP000281061">
    <property type="component" value="Unassembled WGS sequence"/>
</dbReference>
<evidence type="ECO:0000313" key="7">
    <source>
        <dbReference type="Proteomes" id="UP000281061"/>
    </source>
</evidence>
<comment type="caution">
    <text evidence="6">The sequence shown here is derived from an EMBL/GenBank/DDBJ whole genome shotgun (WGS) entry which is preliminary data.</text>
</comment>
<dbReference type="InterPro" id="IPR003439">
    <property type="entry name" value="ABC_transporter-like_ATP-bd"/>
</dbReference>
<comment type="similarity">
    <text evidence="1">Belongs to the ABC transporter superfamily.</text>
</comment>
<dbReference type="GO" id="GO:0016887">
    <property type="term" value="F:ATP hydrolysis activity"/>
    <property type="evidence" value="ECO:0007669"/>
    <property type="project" value="InterPro"/>
</dbReference>
<evidence type="ECO:0000256" key="1">
    <source>
        <dbReference type="ARBA" id="ARBA00005417"/>
    </source>
</evidence>
<evidence type="ECO:0000256" key="3">
    <source>
        <dbReference type="ARBA" id="ARBA00022741"/>
    </source>
</evidence>
<dbReference type="PANTHER" id="PTHR43335:SF2">
    <property type="entry name" value="ABC TRANSPORTER, ATP-BINDING PROTEIN"/>
    <property type="match status" value="1"/>
</dbReference>
<dbReference type="PANTHER" id="PTHR43335">
    <property type="entry name" value="ABC TRANSPORTER, ATP-BINDING PROTEIN"/>
    <property type="match status" value="1"/>
</dbReference>
<keyword evidence="4 6" id="KW-0067">ATP-binding</keyword>
<dbReference type="SMART" id="SM00382">
    <property type="entry name" value="AAA"/>
    <property type="match status" value="1"/>
</dbReference>
<organism evidence="6 7">
    <name type="scientific">Lactiplantibacillus pentosus</name>
    <name type="common">Lactobacillus pentosus</name>
    <dbReference type="NCBI Taxonomy" id="1589"/>
    <lineage>
        <taxon>Bacteria</taxon>
        <taxon>Bacillati</taxon>
        <taxon>Bacillota</taxon>
        <taxon>Bacilli</taxon>
        <taxon>Lactobacillales</taxon>
        <taxon>Lactobacillaceae</taxon>
        <taxon>Lactiplantibacillus</taxon>
    </lineage>
</organism>
<gene>
    <name evidence="6" type="ORF">D6U17_04780</name>
</gene>
<keyword evidence="2" id="KW-0813">Transport</keyword>
<dbReference type="EMBL" id="RDCL01000049">
    <property type="protein sequence ID" value="RMW55568.1"/>
    <property type="molecule type" value="Genomic_DNA"/>
</dbReference>